<accession>A0A7K4MR15</accession>
<comment type="caution">
    <text evidence="1">The sequence shown here is derived from an EMBL/GenBank/DDBJ whole genome shotgun (WGS) entry which is preliminary data.</text>
</comment>
<evidence type="ECO:0008006" key="3">
    <source>
        <dbReference type="Google" id="ProtNLM"/>
    </source>
</evidence>
<organism evidence="1 2">
    <name type="scientific">Marine Group I thaumarchaeote</name>
    <dbReference type="NCBI Taxonomy" id="2511932"/>
    <lineage>
        <taxon>Archaea</taxon>
        <taxon>Nitrososphaerota</taxon>
        <taxon>Marine Group I</taxon>
    </lineage>
</organism>
<sequence length="900" mass="97941">MKDGEIFGPASNMLPFSIPEEPENTEQCEISCELTDSDESEILISILTGLEEATEYLILVSQNEDMSNPMEFIISSSESQYLLTSEYVNWGQTYYTQVIAHSADGEIIGIASEIQIIYVESKPGTNEQTAIAVSLQEGSTNPIFEIINDITGATGYQITLSTESDMSVELVQFTISNSLTADYPSDGSPLQYGKSYYVTAQGIDDDNAHGIISSVVGFFIPNITPPILGEPFSWEASIPAANQYRLEVSLIEDFSALVLSNPTEGTTSPMNMDELEFNKGYYWKVQGLEEDGNLFGNASQILFFQTQSVPAPTLNDFSEETPLTPEFSWSGIEMATGYQITVASDGGMENILWQENTNNTSAAYSESATLLEFASTYFWQVASLGENDVALSLSSIESFSTKSVYPVMGLNPDGGTETLSPILQWEANDKITAYLVNVGTDVEMSTIIVNEQTEGNSFQVDEGVLSLGNSYYWIVDGLDENGESLAGSSNPALIFMPSTDIIPLITPIGDEQVSSLNPVLKWGSLLGTTTYTLRVGADPEFENLFINTIVSGNEITISEENRLNNSTGYFWQIEGTTETAVIISNTGSFVTPPSAGLIILGLEDGEVISVTNPTFSWEVGEGISAFSIRFSNKSDFSEGWNFQIGANNFQYPGEPALSFDTPYYWQVSPLNNEGSPIGGWSVTRSFSISAAFIVDLELPGNGEVATTSKPTFQWGVIEGAVKYEIQVSNAEDFSEIMWSSAEIIKNSTNYPGSGAEPLNYGQTYFWHVRALGEEYPLGDFSTPFSFDLSGDKKVVLEGPLDEESESLMPYFSWLAVGGAFAYTLTLASDESISTIIYSADETEIFHQYPQAAPPLGNGITLYWEVIAKDENGSPAGDASNVGSFSSPSGTIEIEFMFGDE</sequence>
<dbReference type="EMBL" id="JACASV010000045">
    <property type="protein sequence ID" value="NWJ43697.1"/>
    <property type="molecule type" value="Genomic_DNA"/>
</dbReference>
<dbReference type="AlphaFoldDB" id="A0A7K4MR15"/>
<proteinExistence type="predicted"/>
<dbReference type="Proteomes" id="UP000523105">
    <property type="component" value="Unassembled WGS sequence"/>
</dbReference>
<name>A0A7K4MR15_9ARCH</name>
<dbReference type="Gene3D" id="2.60.40.10">
    <property type="entry name" value="Immunoglobulins"/>
    <property type="match status" value="7"/>
</dbReference>
<gene>
    <name evidence="1" type="ORF">HX837_05790</name>
</gene>
<evidence type="ECO:0000313" key="1">
    <source>
        <dbReference type="EMBL" id="NWJ43697.1"/>
    </source>
</evidence>
<reference evidence="1 2" key="1">
    <citation type="journal article" date="2019" name="Environ. Microbiol.">
        <title>Genomics insights into ecotype formation of ammonia-oxidizing archaea in the deep ocean.</title>
        <authorList>
            <person name="Wang Y."/>
            <person name="Huang J.M."/>
            <person name="Cui G.J."/>
            <person name="Nunoura T."/>
            <person name="Takaki Y."/>
            <person name="Li W.L."/>
            <person name="Li J."/>
            <person name="Gao Z.M."/>
            <person name="Takai K."/>
            <person name="Zhang A.Q."/>
            <person name="Stepanauskas R."/>
        </authorList>
    </citation>
    <scope>NUCLEOTIDE SEQUENCE [LARGE SCALE GENOMIC DNA]</scope>
    <source>
        <strain evidence="1 2">L15b</strain>
    </source>
</reference>
<protein>
    <recommendedName>
        <fullName evidence="3">Fibronectin type III domain-containing protein</fullName>
    </recommendedName>
</protein>
<evidence type="ECO:0000313" key="2">
    <source>
        <dbReference type="Proteomes" id="UP000523105"/>
    </source>
</evidence>
<dbReference type="InterPro" id="IPR013783">
    <property type="entry name" value="Ig-like_fold"/>
</dbReference>